<dbReference type="EMBL" id="FNFO01000004">
    <property type="protein sequence ID" value="SDL02917.1"/>
    <property type="molecule type" value="Genomic_DNA"/>
</dbReference>
<gene>
    <name evidence="1" type="ORF">SAMN05421823_104182</name>
</gene>
<accession>A0A1G9GQG4</accession>
<dbReference type="Proteomes" id="UP000198510">
    <property type="component" value="Unassembled WGS sequence"/>
</dbReference>
<dbReference type="InterPro" id="IPR019854">
    <property type="entry name" value="Motility-assoc_prot_GldC"/>
</dbReference>
<dbReference type="NCBIfam" id="TIGR03515">
    <property type="entry name" value="GldC"/>
    <property type="match status" value="1"/>
</dbReference>
<dbReference type="STRING" id="1075417.SAMN05421823_104182"/>
<protein>
    <submittedName>
        <fullName evidence="1">Gliding motility-associated protein GldC</fullName>
    </submittedName>
</protein>
<proteinExistence type="predicted"/>
<dbReference type="Pfam" id="PF19937">
    <property type="entry name" value="GldC-like"/>
    <property type="match status" value="1"/>
</dbReference>
<name>A0A1G9GQG4_9BACT</name>
<organism evidence="1 2">
    <name type="scientific">Catalinimonas alkaloidigena</name>
    <dbReference type="NCBI Taxonomy" id="1075417"/>
    <lineage>
        <taxon>Bacteria</taxon>
        <taxon>Pseudomonadati</taxon>
        <taxon>Bacteroidota</taxon>
        <taxon>Cytophagia</taxon>
        <taxon>Cytophagales</taxon>
        <taxon>Catalimonadaceae</taxon>
        <taxon>Catalinimonas</taxon>
    </lineage>
</organism>
<dbReference type="OrthoDB" id="893422at2"/>
<evidence type="ECO:0000313" key="1">
    <source>
        <dbReference type="EMBL" id="SDL02917.1"/>
    </source>
</evidence>
<reference evidence="1 2" key="1">
    <citation type="submission" date="2016-10" db="EMBL/GenBank/DDBJ databases">
        <authorList>
            <person name="de Groot N.N."/>
        </authorList>
    </citation>
    <scope>NUCLEOTIDE SEQUENCE [LARGE SCALE GENOMIC DNA]</scope>
    <source>
        <strain evidence="1 2">DSM 25186</strain>
    </source>
</reference>
<evidence type="ECO:0000313" key="2">
    <source>
        <dbReference type="Proteomes" id="UP000198510"/>
    </source>
</evidence>
<dbReference type="RefSeq" id="WP_089682070.1">
    <property type="nucleotide sequence ID" value="NZ_FNFO01000004.1"/>
</dbReference>
<sequence length="113" mass="12718">MRTSEIRFTITLDDNNVPEQIHWRAADAPGGGQQETPAIALALWDQHDKSTMKIDLWTKEMPVGEMKRFLIGTIGSLADTLENATDDMSMAGDIRELCERLSKKLADQEKTQE</sequence>
<keyword evidence="2" id="KW-1185">Reference proteome</keyword>
<dbReference type="AlphaFoldDB" id="A0A1G9GQG4"/>